<dbReference type="InterPro" id="IPR000276">
    <property type="entry name" value="GPCR_Rhodpsn"/>
</dbReference>
<dbReference type="AlphaFoldDB" id="A0A8K0EM67"/>
<dbReference type="PANTHER" id="PTHR26451:SF897">
    <property type="entry name" value="TRACE AMINE-ASSOCIATED RECEPTOR 5-LIKE"/>
    <property type="match status" value="1"/>
</dbReference>
<keyword evidence="9" id="KW-1185">Reference proteome</keyword>
<evidence type="ECO:0000313" key="9">
    <source>
        <dbReference type="Proteomes" id="UP000838412"/>
    </source>
</evidence>
<dbReference type="GO" id="GO:0016020">
    <property type="term" value="C:membrane"/>
    <property type="evidence" value="ECO:0007669"/>
    <property type="project" value="UniProtKB-SubCell"/>
</dbReference>
<proteinExistence type="predicted"/>
<evidence type="ECO:0000256" key="3">
    <source>
        <dbReference type="ARBA" id="ARBA00022989"/>
    </source>
</evidence>
<dbReference type="GO" id="GO:0004930">
    <property type="term" value="F:G protein-coupled receptor activity"/>
    <property type="evidence" value="ECO:0007669"/>
    <property type="project" value="InterPro"/>
</dbReference>
<feature type="transmembrane region" description="Helical" evidence="6">
    <location>
        <begin position="121"/>
        <end position="143"/>
    </location>
</feature>
<dbReference type="OrthoDB" id="9902777at2759"/>
<evidence type="ECO:0000256" key="1">
    <source>
        <dbReference type="ARBA" id="ARBA00004370"/>
    </source>
</evidence>
<comment type="subcellular location">
    <subcellularLocation>
        <location evidence="1">Membrane</location>
    </subcellularLocation>
</comment>
<dbReference type="InterPro" id="IPR052921">
    <property type="entry name" value="GPCR1_Superfamily_Member"/>
</dbReference>
<feature type="transmembrane region" description="Helical" evidence="6">
    <location>
        <begin position="163"/>
        <end position="187"/>
    </location>
</feature>
<feature type="compositionally biased region" description="Basic and acidic residues" evidence="5">
    <location>
        <begin position="289"/>
        <end position="308"/>
    </location>
</feature>
<reference evidence="8" key="1">
    <citation type="submission" date="2022-01" db="EMBL/GenBank/DDBJ databases">
        <authorList>
            <person name="Braso-Vives M."/>
        </authorList>
    </citation>
    <scope>NUCLEOTIDE SEQUENCE</scope>
</reference>
<dbReference type="Pfam" id="PF00001">
    <property type="entry name" value="7tm_1"/>
    <property type="match status" value="1"/>
</dbReference>
<keyword evidence="3 6" id="KW-1133">Transmembrane helix</keyword>
<name>A0A8K0EM67_BRALA</name>
<feature type="domain" description="G-protein coupled receptors family 1 profile" evidence="7">
    <location>
        <begin position="1"/>
        <end position="185"/>
    </location>
</feature>
<feature type="transmembrane region" description="Helical" evidence="6">
    <location>
        <begin position="76"/>
        <end position="100"/>
    </location>
</feature>
<keyword evidence="4 6" id="KW-0472">Membrane</keyword>
<feature type="region of interest" description="Disordered" evidence="5">
    <location>
        <begin position="236"/>
        <end position="334"/>
    </location>
</feature>
<evidence type="ECO:0000259" key="7">
    <source>
        <dbReference type="PROSITE" id="PS50262"/>
    </source>
</evidence>
<dbReference type="SUPFAM" id="SSF81321">
    <property type="entry name" value="Family A G protein-coupled receptor-like"/>
    <property type="match status" value="1"/>
</dbReference>
<organism evidence="8 9">
    <name type="scientific">Branchiostoma lanceolatum</name>
    <name type="common">Common lancelet</name>
    <name type="synonym">Amphioxus lanceolatum</name>
    <dbReference type="NCBI Taxonomy" id="7740"/>
    <lineage>
        <taxon>Eukaryota</taxon>
        <taxon>Metazoa</taxon>
        <taxon>Chordata</taxon>
        <taxon>Cephalochordata</taxon>
        <taxon>Leptocardii</taxon>
        <taxon>Amphioxiformes</taxon>
        <taxon>Branchiostomatidae</taxon>
        <taxon>Branchiostoma</taxon>
    </lineage>
</organism>
<sequence>MFGTYLLMATDLYHFICNPLHYGSRVTTKRVIIGIVTVRAFALFFGIGPAVIRRLQNSGDSLCQPEPFSSTSPAAIFRNICVVVVVVAVLAILVIYFLVYKEARKQQERDEHRNLWLCQTKAFRTLAPHIIVLVVSVASYLFLVASGRSLLNAGAEKASTSRLITVIVANRIFLTLSSMVNPIIYSFRQPEFRRALRELCDVPNNIPLPSTPPPVHRGPDIAVVNVLPDGHDQWKSDEEELAAESPSQQTERQREEQTRLPGTLQTQAETHGRQTPPTPSKPQTQKVQVEVHNERTKFPDHRIKEKTRPNQPLVQTALAEEHPSPTLLPGRSGL</sequence>
<dbReference type="InterPro" id="IPR017452">
    <property type="entry name" value="GPCR_Rhodpsn_7TM"/>
</dbReference>
<dbReference type="Proteomes" id="UP000838412">
    <property type="component" value="Chromosome 3"/>
</dbReference>
<gene>
    <name evidence="8" type="primary">OR6C65</name>
    <name evidence="8" type="ORF">BLAG_LOCUS15117</name>
</gene>
<dbReference type="EMBL" id="OV696688">
    <property type="protein sequence ID" value="CAH1257072.1"/>
    <property type="molecule type" value="Genomic_DNA"/>
</dbReference>
<evidence type="ECO:0000313" key="8">
    <source>
        <dbReference type="EMBL" id="CAH1257072.1"/>
    </source>
</evidence>
<dbReference type="Gene3D" id="1.20.1070.10">
    <property type="entry name" value="Rhodopsin 7-helix transmembrane proteins"/>
    <property type="match status" value="1"/>
</dbReference>
<accession>A0A8K0EM67</accession>
<protein>
    <submittedName>
        <fullName evidence="8">OR6C65 protein</fullName>
    </submittedName>
</protein>
<feature type="transmembrane region" description="Helical" evidence="6">
    <location>
        <begin position="31"/>
        <end position="52"/>
    </location>
</feature>
<dbReference type="PANTHER" id="PTHR26451">
    <property type="entry name" value="G_PROTEIN_RECEP_F1_2 DOMAIN-CONTAINING PROTEIN"/>
    <property type="match status" value="1"/>
</dbReference>
<dbReference type="PROSITE" id="PS50262">
    <property type="entry name" value="G_PROTEIN_RECEP_F1_2"/>
    <property type="match status" value="1"/>
</dbReference>
<evidence type="ECO:0000256" key="4">
    <source>
        <dbReference type="ARBA" id="ARBA00023136"/>
    </source>
</evidence>
<evidence type="ECO:0000256" key="5">
    <source>
        <dbReference type="SAM" id="MobiDB-lite"/>
    </source>
</evidence>
<evidence type="ECO:0000256" key="6">
    <source>
        <dbReference type="SAM" id="Phobius"/>
    </source>
</evidence>
<keyword evidence="2 6" id="KW-0812">Transmembrane</keyword>
<evidence type="ECO:0000256" key="2">
    <source>
        <dbReference type="ARBA" id="ARBA00022692"/>
    </source>
</evidence>